<dbReference type="AlphaFoldDB" id="R8QKC1"/>
<dbReference type="Proteomes" id="UP000014019">
    <property type="component" value="Unassembled WGS sequence"/>
</dbReference>
<keyword evidence="1" id="KW-0812">Transmembrane</keyword>
<feature type="transmembrane region" description="Helical" evidence="1">
    <location>
        <begin position="92"/>
        <end position="118"/>
    </location>
</feature>
<keyword evidence="1" id="KW-0472">Membrane</keyword>
<evidence type="ECO:0000256" key="1">
    <source>
        <dbReference type="SAM" id="Phobius"/>
    </source>
</evidence>
<sequence>MDAVISKKETIISYCMAFIFILAMVAAGVLLDDPEVILPEIAAMAIALWAYREPGWLRQPEKLFIAPSITAVIGFAVNQMDIAYIGKGSLTLIFMMLFLRVIQSNLAPSIATGLLPLLTLPPLKGLAD</sequence>
<comment type="caution">
    <text evidence="2">The sequence shown here is derived from an EMBL/GenBank/DDBJ whole genome shotgun (WGS) entry which is preliminary data.</text>
</comment>
<organism evidence="2 3">
    <name type="scientific">Bacillus cereus VD118</name>
    <dbReference type="NCBI Taxonomy" id="1053231"/>
    <lineage>
        <taxon>Bacteria</taxon>
        <taxon>Bacillati</taxon>
        <taxon>Bacillota</taxon>
        <taxon>Bacilli</taxon>
        <taxon>Bacillales</taxon>
        <taxon>Bacillaceae</taxon>
        <taxon>Bacillus</taxon>
        <taxon>Bacillus cereus group</taxon>
    </lineage>
</organism>
<dbReference type="EMBL" id="AHEZ01000042">
    <property type="protein sequence ID" value="EOP70858.1"/>
    <property type="molecule type" value="Genomic_DNA"/>
</dbReference>
<evidence type="ECO:0000313" key="3">
    <source>
        <dbReference type="Proteomes" id="UP000014019"/>
    </source>
</evidence>
<keyword evidence="1" id="KW-1133">Transmembrane helix</keyword>
<dbReference type="HOGENOM" id="CLU_071494_2_0_9"/>
<feature type="transmembrane region" description="Helical" evidence="1">
    <location>
        <begin position="63"/>
        <end position="86"/>
    </location>
</feature>
<proteinExistence type="predicted"/>
<protein>
    <submittedName>
        <fullName evidence="2">Uncharacterized protein</fullName>
    </submittedName>
</protein>
<dbReference type="PATRIC" id="fig|1053231.3.peg.2052"/>
<reference evidence="2 3" key="1">
    <citation type="submission" date="2012-12" db="EMBL/GenBank/DDBJ databases">
        <title>The Genome Sequence of Bacillus cereus VD118.</title>
        <authorList>
            <consortium name="The Broad Institute Genome Sequencing Platform"/>
            <consortium name="The Broad Institute Genome Sequencing Center for Infectious Disease"/>
            <person name="Feldgarden M."/>
            <person name="Van der Auwera G.A."/>
            <person name="Mahillon J."/>
            <person name="Duprez V."/>
            <person name="Timmery S."/>
            <person name="Mattelet C."/>
            <person name="Dierick K."/>
            <person name="Sun M."/>
            <person name="Yu Z."/>
            <person name="Zhu L."/>
            <person name="Hu X."/>
            <person name="Shank E.B."/>
            <person name="Swiecicka I."/>
            <person name="Hansen B.M."/>
            <person name="Andrup L."/>
            <person name="Walker B."/>
            <person name="Young S.K."/>
            <person name="Zeng Q."/>
            <person name="Gargeya S."/>
            <person name="Fitzgerald M."/>
            <person name="Haas B."/>
            <person name="Abouelleil A."/>
            <person name="Alvarado L."/>
            <person name="Arachchi H.M."/>
            <person name="Berlin A.M."/>
            <person name="Chapman S.B."/>
            <person name="Dewar J."/>
            <person name="Goldberg J."/>
            <person name="Griggs A."/>
            <person name="Gujja S."/>
            <person name="Hansen M."/>
            <person name="Howarth C."/>
            <person name="Imamovic A."/>
            <person name="Larimer J."/>
            <person name="McCowan C."/>
            <person name="Murphy C."/>
            <person name="Neiman D."/>
            <person name="Pearson M."/>
            <person name="Priest M."/>
            <person name="Roberts A."/>
            <person name="Saif S."/>
            <person name="Shea T."/>
            <person name="Sisk P."/>
            <person name="Sykes S."/>
            <person name="Wortman J."/>
            <person name="Nusbaum C."/>
            <person name="Birren B."/>
        </authorList>
    </citation>
    <scope>NUCLEOTIDE SEQUENCE [LARGE SCALE GENOMIC DNA]</scope>
    <source>
        <strain evidence="2 3">VD118</strain>
    </source>
</reference>
<gene>
    <name evidence="2" type="ORF">IIQ_00838</name>
</gene>
<feature type="transmembrane region" description="Helical" evidence="1">
    <location>
        <begin position="12"/>
        <end position="30"/>
    </location>
</feature>
<accession>R8QKC1</accession>
<name>R8QKC1_BACCE</name>
<evidence type="ECO:0000313" key="2">
    <source>
        <dbReference type="EMBL" id="EOP70858.1"/>
    </source>
</evidence>